<sequence length="72" mass="8270">MNPFPDHEMYTLFVDGAVRFDFTEVPEAWLGFRAGLRRVNRWSARRALAPLREFAVYGSEVGRPCDDPFCCG</sequence>
<dbReference type="EMBL" id="JBHSAX010000014">
    <property type="protein sequence ID" value="MFC3964067.1"/>
    <property type="molecule type" value="Genomic_DNA"/>
</dbReference>
<organism evidence="1 2">
    <name type="scientific">Nocardia jiangsuensis</name>
    <dbReference type="NCBI Taxonomy" id="1691563"/>
    <lineage>
        <taxon>Bacteria</taxon>
        <taxon>Bacillati</taxon>
        <taxon>Actinomycetota</taxon>
        <taxon>Actinomycetes</taxon>
        <taxon>Mycobacteriales</taxon>
        <taxon>Nocardiaceae</taxon>
        <taxon>Nocardia</taxon>
    </lineage>
</organism>
<evidence type="ECO:0000313" key="1">
    <source>
        <dbReference type="EMBL" id="MFC3964067.1"/>
    </source>
</evidence>
<keyword evidence="2" id="KW-1185">Reference proteome</keyword>
<protein>
    <submittedName>
        <fullName evidence="1">Uncharacterized protein</fullName>
    </submittedName>
</protein>
<gene>
    <name evidence="1" type="ORF">ACFO0B_18940</name>
</gene>
<reference evidence="2" key="1">
    <citation type="journal article" date="2019" name="Int. J. Syst. Evol. Microbiol.">
        <title>The Global Catalogue of Microorganisms (GCM) 10K type strain sequencing project: providing services to taxonomists for standard genome sequencing and annotation.</title>
        <authorList>
            <consortium name="The Broad Institute Genomics Platform"/>
            <consortium name="The Broad Institute Genome Sequencing Center for Infectious Disease"/>
            <person name="Wu L."/>
            <person name="Ma J."/>
        </authorList>
    </citation>
    <scope>NUCLEOTIDE SEQUENCE [LARGE SCALE GENOMIC DNA]</scope>
    <source>
        <strain evidence="2">CGMCC 4.7330</strain>
    </source>
</reference>
<dbReference type="RefSeq" id="WP_378613778.1">
    <property type="nucleotide sequence ID" value="NZ_JBHSAX010000014.1"/>
</dbReference>
<accession>A0ABV8DX44</accession>
<comment type="caution">
    <text evidence="1">The sequence shown here is derived from an EMBL/GenBank/DDBJ whole genome shotgun (WGS) entry which is preliminary data.</text>
</comment>
<dbReference type="Proteomes" id="UP001595696">
    <property type="component" value="Unassembled WGS sequence"/>
</dbReference>
<name>A0ABV8DX44_9NOCA</name>
<proteinExistence type="predicted"/>
<evidence type="ECO:0000313" key="2">
    <source>
        <dbReference type="Proteomes" id="UP001595696"/>
    </source>
</evidence>